<evidence type="ECO:0008006" key="3">
    <source>
        <dbReference type="Google" id="ProtNLM"/>
    </source>
</evidence>
<keyword evidence="2" id="KW-1185">Reference proteome</keyword>
<protein>
    <recommendedName>
        <fullName evidence="3">VWFA domain-containing protein</fullName>
    </recommendedName>
</protein>
<comment type="caution">
    <text evidence="1">The sequence shown here is derived from an EMBL/GenBank/DDBJ whole genome shotgun (WGS) entry which is preliminary data.</text>
</comment>
<dbReference type="InterPro" id="IPR036465">
    <property type="entry name" value="vWFA_dom_sf"/>
</dbReference>
<proteinExistence type="predicted"/>
<dbReference type="OrthoDB" id="1729737at2759"/>
<dbReference type="SUPFAM" id="SSF53300">
    <property type="entry name" value="vWA-like"/>
    <property type="match status" value="1"/>
</dbReference>
<dbReference type="AlphaFoldDB" id="A0A565C6C8"/>
<sequence>MELVTSDAVERGIKWMNKNFVVADGTNMLPLLEKAVEMLSNTRDSIPMIFFLTDGSVEDERHICDVMKKRLASAGSVCPRIHTIGIFCNHYFLQMLANLSRGQHELAYNTDHIEERIDKLFTRALSTVLANLTMEPLQILDEVEVHPSDIPDLTSGSPLMIYGRYRGTFSENVKSRGLLGDLSSFSMTIAKLSIQTSVPSEYTRMIQLEITEEASKPSDNGGKKKVSFSTFIIFNDGSGESNATPPLENSNLPVRQVHTPSDRDLLLRFVSELFEEHFEHAFASTGSSIHCLAIKLGIERQNHRNLITLYGRQLDDADNRDSVIKAWRSSSG</sequence>
<evidence type="ECO:0000313" key="2">
    <source>
        <dbReference type="Proteomes" id="UP000489600"/>
    </source>
</evidence>
<dbReference type="Proteomes" id="UP000489600">
    <property type="component" value="Unassembled WGS sequence"/>
</dbReference>
<name>A0A565C6C8_9BRAS</name>
<dbReference type="Gene3D" id="3.40.50.410">
    <property type="entry name" value="von Willebrand factor, type A domain"/>
    <property type="match status" value="1"/>
</dbReference>
<accession>A0A565C6C8</accession>
<organism evidence="1 2">
    <name type="scientific">Arabis nemorensis</name>
    <dbReference type="NCBI Taxonomy" id="586526"/>
    <lineage>
        <taxon>Eukaryota</taxon>
        <taxon>Viridiplantae</taxon>
        <taxon>Streptophyta</taxon>
        <taxon>Embryophyta</taxon>
        <taxon>Tracheophyta</taxon>
        <taxon>Spermatophyta</taxon>
        <taxon>Magnoliopsida</taxon>
        <taxon>eudicotyledons</taxon>
        <taxon>Gunneridae</taxon>
        <taxon>Pentapetalae</taxon>
        <taxon>rosids</taxon>
        <taxon>malvids</taxon>
        <taxon>Brassicales</taxon>
        <taxon>Brassicaceae</taxon>
        <taxon>Arabideae</taxon>
        <taxon>Arabis</taxon>
    </lineage>
</organism>
<gene>
    <name evidence="1" type="ORF">ANE_LOCUS19619</name>
</gene>
<reference evidence="1" key="1">
    <citation type="submission" date="2019-07" db="EMBL/GenBank/DDBJ databases">
        <authorList>
            <person name="Dittberner H."/>
        </authorList>
    </citation>
    <scope>NUCLEOTIDE SEQUENCE [LARGE SCALE GENOMIC DNA]</scope>
</reference>
<dbReference type="PANTHER" id="PTHR46503:SF1">
    <property type="entry name" value="INTER-ALPHA-TRYPSIN INHIBITOR HEAVY CHAIN-LIKE PROTEIN"/>
    <property type="match status" value="1"/>
</dbReference>
<dbReference type="EMBL" id="CABITT030000006">
    <property type="protein sequence ID" value="VVB09175.1"/>
    <property type="molecule type" value="Genomic_DNA"/>
</dbReference>
<evidence type="ECO:0000313" key="1">
    <source>
        <dbReference type="EMBL" id="VVB09175.1"/>
    </source>
</evidence>
<dbReference type="PANTHER" id="PTHR46503">
    <property type="entry name" value="INTER-ALPHA-TRYPSIN INHIBITOR HEAVY CHAIN-LIKE PROTEIN"/>
    <property type="match status" value="1"/>
</dbReference>